<dbReference type="GO" id="GO:0042393">
    <property type="term" value="F:histone binding"/>
    <property type="evidence" value="ECO:0007669"/>
    <property type="project" value="InterPro"/>
</dbReference>
<gene>
    <name evidence="12" type="ORF">EAG_07932</name>
</gene>
<dbReference type="GO" id="GO:0016605">
    <property type="term" value="C:PML body"/>
    <property type="evidence" value="ECO:0007669"/>
    <property type="project" value="TreeGrafter"/>
</dbReference>
<evidence type="ECO:0000256" key="6">
    <source>
        <dbReference type="ARBA" id="ARBA00022703"/>
    </source>
</evidence>
<organism evidence="13">
    <name type="scientific">Camponotus floridanus</name>
    <name type="common">Florida carpenter ant</name>
    <dbReference type="NCBI Taxonomy" id="104421"/>
    <lineage>
        <taxon>Eukaryota</taxon>
        <taxon>Metazoa</taxon>
        <taxon>Ecdysozoa</taxon>
        <taxon>Arthropoda</taxon>
        <taxon>Hexapoda</taxon>
        <taxon>Insecta</taxon>
        <taxon>Pterygota</taxon>
        <taxon>Neoptera</taxon>
        <taxon>Endopterygota</taxon>
        <taxon>Hymenoptera</taxon>
        <taxon>Apocrita</taxon>
        <taxon>Aculeata</taxon>
        <taxon>Formicoidea</taxon>
        <taxon>Formicidae</taxon>
        <taxon>Formicinae</taxon>
        <taxon>Camponotus</taxon>
    </lineage>
</organism>
<dbReference type="GO" id="GO:0005694">
    <property type="term" value="C:chromosome"/>
    <property type="evidence" value="ECO:0007669"/>
    <property type="project" value="UniProtKB-SubCell"/>
</dbReference>
<evidence type="ECO:0000256" key="3">
    <source>
        <dbReference type="ARBA" id="ARBA00004496"/>
    </source>
</evidence>
<keyword evidence="8" id="KW-0143">Chaperone</keyword>
<reference evidence="12 13" key="1">
    <citation type="journal article" date="2010" name="Science">
        <title>Genomic comparison of the ants Camponotus floridanus and Harpegnathos saltator.</title>
        <authorList>
            <person name="Bonasio R."/>
            <person name="Zhang G."/>
            <person name="Ye C."/>
            <person name="Mutti N.S."/>
            <person name="Fang X."/>
            <person name="Qin N."/>
            <person name="Donahue G."/>
            <person name="Yang P."/>
            <person name="Li Q."/>
            <person name="Li C."/>
            <person name="Zhang P."/>
            <person name="Huang Z."/>
            <person name="Berger S.L."/>
            <person name="Reinberg D."/>
            <person name="Wang J."/>
            <person name="Liebig J."/>
        </authorList>
    </citation>
    <scope>NUCLEOTIDE SEQUENCE [LARGE SCALE GENOMIC DNA]</scope>
    <source>
        <strain evidence="13">C129</strain>
    </source>
</reference>
<evidence type="ECO:0000256" key="7">
    <source>
        <dbReference type="ARBA" id="ARBA00023054"/>
    </source>
</evidence>
<keyword evidence="5" id="KW-0963">Cytoplasm</keyword>
<keyword evidence="9" id="KW-0539">Nucleus</keyword>
<protein>
    <submittedName>
        <fullName evidence="12">Death domain-associated protein 6</fullName>
    </submittedName>
</protein>
<dbReference type="InterPro" id="IPR038298">
    <property type="entry name" value="Daxx_N_sf"/>
</dbReference>
<dbReference type="Pfam" id="PF20920">
    <property type="entry name" value="DAXX_hist_bd"/>
    <property type="match status" value="1"/>
</dbReference>
<dbReference type="GO" id="GO:0003713">
    <property type="term" value="F:transcription coactivator activity"/>
    <property type="evidence" value="ECO:0007669"/>
    <property type="project" value="TreeGrafter"/>
</dbReference>
<dbReference type="EMBL" id="GL435038">
    <property type="protein sequence ID" value="EFN74124.1"/>
    <property type="molecule type" value="Genomic_DNA"/>
</dbReference>
<evidence type="ECO:0000256" key="4">
    <source>
        <dbReference type="ARBA" id="ARBA00022454"/>
    </source>
</evidence>
<keyword evidence="7" id="KW-0175">Coiled coil</keyword>
<comment type="subcellular location">
    <subcellularLocation>
        <location evidence="2">Chromosome</location>
    </subcellularLocation>
    <subcellularLocation>
        <location evidence="3">Cytoplasm</location>
    </subcellularLocation>
    <subcellularLocation>
        <location evidence="1">Nucleus</location>
    </subcellularLocation>
</comment>
<proteinExistence type="predicted"/>
<sequence length="893" mass="102201">MDMEIICISSDDETNSQKENKTKLDNTSVTCGKIETLSSDDEKVEGNNLKRKMLTTDTEEKIHNNMEKKKKLNMSKSSYECQNQVMALVETIFKPDLYHISNNSDKSDLSNKSVPVQPNKNQEIIEKPKLVIKEKKKISYVAHDVFPLFISLCLQKSKDKDRKDMEKIINKLKRRYEELDPEYTSSEHFVSFLNEKRAAIMKNDKKLYVYIEEVMNEMKRKFKKKSHILPSTETYDAVPSTSYAANNLSVNNAAKLDYSNDNEETANPRTKDKIKLILQAMTNCERIIKKLEEAEVDFDKEDNSTYMKVERYKQRMVELYNKYCELTGENTDAGRVYLRPKHISSTRIVVVDQAITNFINSKIARRNKIKKTGALTNDVIFPDYRDILECVSRCNDKRNLGLDRKQQKQLARKAFLELGELLQRTRRNDYWDTFSLYLENAGEDPAIKDKDLANKLIDNRTEGEKRLAAVFDKYTMKQYEVKEQNDIETSEEEEDEEGESVVDDKIKDDISVASLSEEDSDNEENINEKINKVKTENKDNTENKVNQNNRLLVKNDTSQQKYNEKDKIKTPIKENNMVISENKNQATEKIVNKVCNNNIVAKNVDVNAETPADSLPTCSTVDCTSNRIEEDLPEVVTEDMSKVIPGPVLPVIETVTEDVADVMPGAVAEIPEPIMEDITEVTIAGETEVITDDATDVIVTENQREEEKKPLLRVRSFAKPPTTWEVDSRQKIVKIAEENASKAPNQLKDVVDLTNDAINKPLPIIKTLPLTKCTIQLGNKILPLVKSQRLLIPSNRNIISVKNITNNYLKVNTKSEQTPKRDICVQLPSAQTDTTRQNQPQKPIITRNEVPFRGNETILRIIQQGKPIIVSKNSTVQSVSNQINVHFSKIKPK</sequence>
<dbReference type="PANTHER" id="PTHR12766:SF7">
    <property type="entry name" value="DEATH DOMAIN-ASSOCIATED PROTEIN 6"/>
    <property type="match status" value="1"/>
</dbReference>
<evidence type="ECO:0000256" key="8">
    <source>
        <dbReference type="ARBA" id="ARBA00023186"/>
    </source>
</evidence>
<keyword evidence="13" id="KW-1185">Reference proteome</keyword>
<dbReference type="InParanoid" id="E1ZXE7"/>
<evidence type="ECO:0000256" key="5">
    <source>
        <dbReference type="ARBA" id="ARBA00022490"/>
    </source>
</evidence>
<name>E1ZXE7_CAMFO</name>
<dbReference type="Gene3D" id="1.20.58.2170">
    <property type="match status" value="1"/>
</dbReference>
<evidence type="ECO:0000313" key="12">
    <source>
        <dbReference type="EMBL" id="EFN74124.1"/>
    </source>
</evidence>
<dbReference type="STRING" id="104421.E1ZXE7"/>
<dbReference type="OrthoDB" id="7492809at2759"/>
<dbReference type="GO" id="GO:0005737">
    <property type="term" value="C:cytoplasm"/>
    <property type="evidence" value="ECO:0007669"/>
    <property type="project" value="UniProtKB-SubCell"/>
</dbReference>
<feature type="domain" description="Daxx histone-binding" evidence="11">
    <location>
        <begin position="393"/>
        <end position="475"/>
    </location>
</feature>
<evidence type="ECO:0000313" key="13">
    <source>
        <dbReference type="Proteomes" id="UP000000311"/>
    </source>
</evidence>
<dbReference type="InterPro" id="IPR046426">
    <property type="entry name" value="DAXX_histone-bd_sf"/>
</dbReference>
<dbReference type="Proteomes" id="UP000000311">
    <property type="component" value="Unassembled WGS sequence"/>
</dbReference>
<evidence type="ECO:0000256" key="1">
    <source>
        <dbReference type="ARBA" id="ARBA00004123"/>
    </source>
</evidence>
<feature type="region of interest" description="Disordered" evidence="10">
    <location>
        <begin position="482"/>
        <end position="508"/>
    </location>
</feature>
<dbReference type="GO" id="GO:0006915">
    <property type="term" value="P:apoptotic process"/>
    <property type="evidence" value="ECO:0007669"/>
    <property type="project" value="UniProtKB-KW"/>
</dbReference>
<evidence type="ECO:0000256" key="9">
    <source>
        <dbReference type="ARBA" id="ARBA00023242"/>
    </source>
</evidence>
<evidence type="ECO:0000259" key="11">
    <source>
        <dbReference type="Pfam" id="PF20920"/>
    </source>
</evidence>
<keyword evidence="4" id="KW-0158">Chromosome</keyword>
<dbReference type="Gene3D" id="1.10.8.810">
    <property type="entry name" value="Daxx helical bundle domain"/>
    <property type="match status" value="1"/>
</dbReference>
<dbReference type="OMA" id="MEMEVIC"/>
<dbReference type="PANTHER" id="PTHR12766">
    <property type="entry name" value="DEATH DOMAIN-ASSOCIATED PROTEIN 6 DAXX"/>
    <property type="match status" value="1"/>
</dbReference>
<evidence type="ECO:0000256" key="10">
    <source>
        <dbReference type="SAM" id="MobiDB-lite"/>
    </source>
</evidence>
<keyword evidence="6" id="KW-0053">Apoptosis</keyword>
<dbReference type="GO" id="GO:0003714">
    <property type="term" value="F:transcription corepressor activity"/>
    <property type="evidence" value="ECO:0007669"/>
    <property type="project" value="TreeGrafter"/>
</dbReference>
<dbReference type="AlphaFoldDB" id="E1ZXE7"/>
<feature type="compositionally biased region" description="Acidic residues" evidence="10">
    <location>
        <begin position="486"/>
        <end position="501"/>
    </location>
</feature>
<dbReference type="InterPro" id="IPR046378">
    <property type="entry name" value="DAXX_histone-bd"/>
</dbReference>
<accession>E1ZXE7</accession>
<dbReference type="CDD" id="cd13150">
    <property type="entry name" value="DAXX_histone_binding"/>
    <property type="match status" value="1"/>
</dbReference>
<dbReference type="GO" id="GO:0050681">
    <property type="term" value="F:nuclear androgen receptor binding"/>
    <property type="evidence" value="ECO:0007669"/>
    <property type="project" value="TreeGrafter"/>
</dbReference>
<evidence type="ECO:0000256" key="2">
    <source>
        <dbReference type="ARBA" id="ARBA00004286"/>
    </source>
</evidence>